<name>A0A7R9VRD9_9CHLO</name>
<evidence type="ECO:0000256" key="6">
    <source>
        <dbReference type="ARBA" id="ARBA00023136"/>
    </source>
</evidence>
<evidence type="ECO:0000256" key="7">
    <source>
        <dbReference type="SAM" id="Phobius"/>
    </source>
</evidence>
<comment type="subcellular location">
    <subcellularLocation>
        <location evidence="1">Membrane</location>
        <topology evidence="1">Multi-pass membrane protein</topology>
    </subcellularLocation>
</comment>
<feature type="transmembrane region" description="Helical" evidence="7">
    <location>
        <begin position="126"/>
        <end position="144"/>
    </location>
</feature>
<organism evidence="8">
    <name type="scientific">Chlamydomonas euryale</name>
    <dbReference type="NCBI Taxonomy" id="1486919"/>
    <lineage>
        <taxon>Eukaryota</taxon>
        <taxon>Viridiplantae</taxon>
        <taxon>Chlorophyta</taxon>
        <taxon>core chlorophytes</taxon>
        <taxon>Chlorophyceae</taxon>
        <taxon>CS clade</taxon>
        <taxon>Chlamydomonadales</taxon>
        <taxon>Chlamydomonadaceae</taxon>
        <taxon>Chlamydomonas</taxon>
    </lineage>
</organism>
<feature type="transmembrane region" description="Helical" evidence="7">
    <location>
        <begin position="156"/>
        <end position="180"/>
    </location>
</feature>
<evidence type="ECO:0000256" key="2">
    <source>
        <dbReference type="ARBA" id="ARBA00022448"/>
    </source>
</evidence>
<dbReference type="InterPro" id="IPR001204">
    <property type="entry name" value="Phos_transporter"/>
</dbReference>
<sequence length="338" mass="35736">MSPLYDGNWTTYTWIVVVAVLVCFGFAWAIGANDVANAFGTSVGAKTLSLLQACIIAGIFEFVGAITLGMSVASAVAASIAHPEVFFQFPELYMYGMMCALAAAGIWVTVATYFEMAVSTTHSSIGAIMGFALVWQGSEAIVWSQATDSFPFRAGFVPIVISWFSSPIISGILASGNFLLNRSLILRRDNAVRLAFVALPLLVMFTVFINVFFILQKGAGKQLQWSPGHCAWVAAVVGGGSGIFTAVAIVPLLMLRHKSVMLTHALPQHGMSKVAGQVASVMQSNKGMRRHLKDELAELGSDARHAAHSGARGLLDGLASILHWGPRGDSAAIAAGAA</sequence>
<dbReference type="AlphaFoldDB" id="A0A7R9VRD9"/>
<protein>
    <recommendedName>
        <fullName evidence="9">Phosphate transporter</fullName>
    </recommendedName>
</protein>
<dbReference type="GO" id="GO:0035435">
    <property type="term" value="P:phosphate ion transmembrane transport"/>
    <property type="evidence" value="ECO:0007669"/>
    <property type="project" value="TreeGrafter"/>
</dbReference>
<dbReference type="Pfam" id="PF01384">
    <property type="entry name" value="PHO4"/>
    <property type="match status" value="1"/>
</dbReference>
<evidence type="ECO:0000256" key="1">
    <source>
        <dbReference type="ARBA" id="ARBA00004141"/>
    </source>
</evidence>
<feature type="transmembrane region" description="Helical" evidence="7">
    <location>
        <begin position="92"/>
        <end position="114"/>
    </location>
</feature>
<feature type="transmembrane region" description="Helical" evidence="7">
    <location>
        <begin position="53"/>
        <end position="80"/>
    </location>
</feature>
<evidence type="ECO:0000256" key="4">
    <source>
        <dbReference type="ARBA" id="ARBA00022692"/>
    </source>
</evidence>
<keyword evidence="2" id="KW-0813">Transport</keyword>
<feature type="transmembrane region" description="Helical" evidence="7">
    <location>
        <begin position="231"/>
        <end position="255"/>
    </location>
</feature>
<keyword evidence="5 7" id="KW-1133">Transmembrane helix</keyword>
<feature type="transmembrane region" description="Helical" evidence="7">
    <location>
        <begin position="192"/>
        <end position="215"/>
    </location>
</feature>
<proteinExistence type="predicted"/>
<keyword evidence="4 7" id="KW-0812">Transmembrane</keyword>
<dbReference type="EMBL" id="HBEC01036848">
    <property type="protein sequence ID" value="CAD8303505.1"/>
    <property type="molecule type" value="Transcribed_RNA"/>
</dbReference>
<evidence type="ECO:0008006" key="9">
    <source>
        <dbReference type="Google" id="ProtNLM"/>
    </source>
</evidence>
<gene>
    <name evidence="8" type="ORF">CEUR00632_LOCUS17108</name>
</gene>
<reference evidence="8" key="1">
    <citation type="submission" date="2021-01" db="EMBL/GenBank/DDBJ databases">
        <authorList>
            <person name="Corre E."/>
            <person name="Pelletier E."/>
            <person name="Niang G."/>
            <person name="Scheremetjew M."/>
            <person name="Finn R."/>
            <person name="Kale V."/>
            <person name="Holt S."/>
            <person name="Cochrane G."/>
            <person name="Meng A."/>
            <person name="Brown T."/>
            <person name="Cohen L."/>
        </authorList>
    </citation>
    <scope>NUCLEOTIDE SEQUENCE</scope>
    <source>
        <strain evidence="8">CCMP219</strain>
    </source>
</reference>
<evidence type="ECO:0000313" key="8">
    <source>
        <dbReference type="EMBL" id="CAD8303505.1"/>
    </source>
</evidence>
<keyword evidence="3" id="KW-0592">Phosphate transport</keyword>
<dbReference type="GO" id="GO:0016020">
    <property type="term" value="C:membrane"/>
    <property type="evidence" value="ECO:0007669"/>
    <property type="project" value="UniProtKB-SubCell"/>
</dbReference>
<accession>A0A7R9VRD9</accession>
<dbReference type="PANTHER" id="PTHR11101:SF96">
    <property type="entry name" value="PHOSPHATE TRANSPORTER"/>
    <property type="match status" value="1"/>
</dbReference>
<evidence type="ECO:0000256" key="5">
    <source>
        <dbReference type="ARBA" id="ARBA00022989"/>
    </source>
</evidence>
<dbReference type="PANTHER" id="PTHR11101">
    <property type="entry name" value="PHOSPHATE TRANSPORTER"/>
    <property type="match status" value="1"/>
</dbReference>
<evidence type="ECO:0000256" key="3">
    <source>
        <dbReference type="ARBA" id="ARBA00022592"/>
    </source>
</evidence>
<dbReference type="GO" id="GO:0005315">
    <property type="term" value="F:phosphate transmembrane transporter activity"/>
    <property type="evidence" value="ECO:0007669"/>
    <property type="project" value="InterPro"/>
</dbReference>
<keyword evidence="6 7" id="KW-0472">Membrane</keyword>
<feature type="transmembrane region" description="Helical" evidence="7">
    <location>
        <begin position="12"/>
        <end position="32"/>
    </location>
</feature>